<name>A0A1Y1IG46_KLENI</name>
<feature type="transmembrane region" description="Helical" evidence="6">
    <location>
        <begin position="291"/>
        <end position="309"/>
    </location>
</feature>
<dbReference type="STRING" id="105231.A0A1Y1IG46"/>
<evidence type="ECO:0000256" key="6">
    <source>
        <dbReference type="SAM" id="Phobius"/>
    </source>
</evidence>
<feature type="transmembrane region" description="Helical" evidence="6">
    <location>
        <begin position="353"/>
        <end position="373"/>
    </location>
</feature>
<feature type="transmembrane region" description="Helical" evidence="6">
    <location>
        <begin position="815"/>
        <end position="838"/>
    </location>
</feature>
<reference evidence="8 9" key="1">
    <citation type="journal article" date="2014" name="Nat. Commun.">
        <title>Klebsormidium flaccidum genome reveals primary factors for plant terrestrial adaptation.</title>
        <authorList>
            <person name="Hori K."/>
            <person name="Maruyama F."/>
            <person name="Fujisawa T."/>
            <person name="Togashi T."/>
            <person name="Yamamoto N."/>
            <person name="Seo M."/>
            <person name="Sato S."/>
            <person name="Yamada T."/>
            <person name="Mori H."/>
            <person name="Tajima N."/>
            <person name="Moriyama T."/>
            <person name="Ikeuchi M."/>
            <person name="Watanabe M."/>
            <person name="Wada H."/>
            <person name="Kobayashi K."/>
            <person name="Saito M."/>
            <person name="Masuda T."/>
            <person name="Sasaki-Sekimoto Y."/>
            <person name="Mashiguchi K."/>
            <person name="Awai K."/>
            <person name="Shimojima M."/>
            <person name="Masuda S."/>
            <person name="Iwai M."/>
            <person name="Nobusawa T."/>
            <person name="Narise T."/>
            <person name="Kondo S."/>
            <person name="Saito H."/>
            <person name="Sato R."/>
            <person name="Murakawa M."/>
            <person name="Ihara Y."/>
            <person name="Oshima-Yamada Y."/>
            <person name="Ohtaka K."/>
            <person name="Satoh M."/>
            <person name="Sonobe K."/>
            <person name="Ishii M."/>
            <person name="Ohtani R."/>
            <person name="Kanamori-Sato M."/>
            <person name="Honoki R."/>
            <person name="Miyazaki D."/>
            <person name="Mochizuki H."/>
            <person name="Umetsu J."/>
            <person name="Higashi K."/>
            <person name="Shibata D."/>
            <person name="Kamiya Y."/>
            <person name="Sato N."/>
            <person name="Nakamura Y."/>
            <person name="Tabata S."/>
            <person name="Ida S."/>
            <person name="Kurokawa K."/>
            <person name="Ohta H."/>
        </authorList>
    </citation>
    <scope>NUCLEOTIDE SEQUENCE [LARGE SCALE GENOMIC DNA]</scope>
    <source>
        <strain evidence="8 9">NIES-2285</strain>
    </source>
</reference>
<evidence type="ECO:0000256" key="4">
    <source>
        <dbReference type="ARBA" id="ARBA00022989"/>
    </source>
</evidence>
<dbReference type="Pfam" id="PF03176">
    <property type="entry name" value="MMPL"/>
    <property type="match status" value="1"/>
</dbReference>
<dbReference type="InterPro" id="IPR051697">
    <property type="entry name" value="Patched_domain-protein"/>
</dbReference>
<keyword evidence="9" id="KW-1185">Reference proteome</keyword>
<keyword evidence="3 6" id="KW-0812">Transmembrane</keyword>
<evidence type="ECO:0000313" key="8">
    <source>
        <dbReference type="EMBL" id="GAQ89032.1"/>
    </source>
</evidence>
<feature type="transmembrane region" description="Helical" evidence="6">
    <location>
        <begin position="722"/>
        <end position="750"/>
    </location>
</feature>
<comment type="subcellular location">
    <subcellularLocation>
        <location evidence="1">Membrane</location>
        <topology evidence="1">Multi-pass membrane protein</topology>
    </subcellularLocation>
</comment>
<feature type="transmembrane region" description="Helical" evidence="6">
    <location>
        <begin position="425"/>
        <end position="448"/>
    </location>
</feature>
<dbReference type="Proteomes" id="UP000054558">
    <property type="component" value="Unassembled WGS sequence"/>
</dbReference>
<evidence type="ECO:0000259" key="7">
    <source>
        <dbReference type="PROSITE" id="PS50156"/>
    </source>
</evidence>
<protein>
    <submittedName>
        <fullName evidence="8">Putative Patched family protein</fullName>
    </submittedName>
</protein>
<dbReference type="PROSITE" id="PS50156">
    <property type="entry name" value="SSD"/>
    <property type="match status" value="1"/>
</dbReference>
<dbReference type="InterPro" id="IPR004869">
    <property type="entry name" value="MMPL_dom"/>
</dbReference>
<evidence type="ECO:0000256" key="1">
    <source>
        <dbReference type="ARBA" id="ARBA00004141"/>
    </source>
</evidence>
<feature type="transmembrane region" description="Helical" evidence="6">
    <location>
        <begin position="51"/>
        <end position="71"/>
    </location>
</feature>
<dbReference type="PANTHER" id="PTHR10796">
    <property type="entry name" value="PATCHED-RELATED"/>
    <property type="match status" value="1"/>
</dbReference>
<dbReference type="Pfam" id="PF12349">
    <property type="entry name" value="Sterol-sensing"/>
    <property type="match status" value="1"/>
</dbReference>
<dbReference type="InterPro" id="IPR053958">
    <property type="entry name" value="HMGCR/SNAP/NPC1-like_SSD"/>
</dbReference>
<dbReference type="SUPFAM" id="SSF82866">
    <property type="entry name" value="Multidrug efflux transporter AcrB transmembrane domain"/>
    <property type="match status" value="2"/>
</dbReference>
<sequence>MAEKNAPEERGCHIPLLTPLNNQLKKFGVMVDDGLKATFGAVGLFTGKRPLLVIAGSILLTLLFALGLLRFKIQNNQEKLYTPQNSQAFTDRAFVNTIFRFPDRETVVFITDPKNSNSNILTKPALLAFLDVYNNLASFNATNAGITFNLESPRICDRPGGPGTPCDIKSVLAYWNYSAAAIEADPDIALTVSNPGTDGLGRSINRGEVMGGVVTDPAGKVVSVAAFQLKINNQNNKPKIDSSSKDDYVEAWEKGAIDVINKHSPRTVIAPYIATEYGQQYESDSAISADISLLVVGYILLAAYGLVVLAKNHPVSSASWLAVASIGSILLAVVCAFGFASAIGTEFSLVEQVLALLLLGLGTDDMLVIMASHQETADKGLSLPQRLSATMAKAGRGIIVTTSTNFVAFATGISSELPALKGFMIYAAAGVIFVFVYQTTFFAACLLLDMRRQAANRVDWLCCIQTSRGPTRGCVGTFTPGGDNISQRLIGRYLPAAILHWAGKIVVMAITVGLLVLGVAGAVQVQQNFDGDWFVPQKSYYQDVLKVQKQYFQGNVVPFGVYTKNLAQPPLDYFAHQQELEAISTELKASPYVATIPPVDSWYAAYVAWLPTSSHAAALSAAGLPRTSADFHAWLAEFLDTSGARYVRDVIFFDGNRTSVRATKVQAYFKNAPNSRYQVDAMNAARDIALSAAPTLNGIAYTDAFLFWQGYESIVWDTLRDVIIAGSVVFVIMIVLLGDLVAAIAVGAMVVCVDVELVGSLHWLGLSFNAVTAINLLLAIGIAVDYSAFIAYSFMDSHGSRDARAKKALARLGVAVFNGGFTVFLAIVCCAGAQSYIFRTFFKMFSGIVLLGLWHGLVALPVILSLIGTAPYQSLASSDYADNGVLNAPAGGKDDKAPVKEVAMQAPTVPTIVGNGLSIH</sequence>
<evidence type="ECO:0000256" key="2">
    <source>
        <dbReference type="ARBA" id="ARBA00005585"/>
    </source>
</evidence>
<evidence type="ECO:0000313" key="9">
    <source>
        <dbReference type="Proteomes" id="UP000054558"/>
    </source>
</evidence>
<dbReference type="OrthoDB" id="6510177at2759"/>
<dbReference type="Gene3D" id="1.20.1640.10">
    <property type="entry name" value="Multidrug efflux transporter AcrB transmembrane domain"/>
    <property type="match status" value="2"/>
</dbReference>
<feature type="domain" description="SSD" evidence="7">
    <location>
        <begin position="290"/>
        <end position="448"/>
    </location>
</feature>
<accession>A0A1Y1IG46</accession>
<feature type="transmembrane region" description="Helical" evidence="6">
    <location>
        <begin position="770"/>
        <end position="794"/>
    </location>
</feature>
<dbReference type="InterPro" id="IPR000731">
    <property type="entry name" value="SSD"/>
</dbReference>
<evidence type="ECO:0000256" key="5">
    <source>
        <dbReference type="ARBA" id="ARBA00023136"/>
    </source>
</evidence>
<evidence type="ECO:0000256" key="3">
    <source>
        <dbReference type="ARBA" id="ARBA00022692"/>
    </source>
</evidence>
<dbReference type="EMBL" id="DF237430">
    <property type="protein sequence ID" value="GAQ89032.1"/>
    <property type="molecule type" value="Genomic_DNA"/>
</dbReference>
<proteinExistence type="inferred from homology"/>
<comment type="similarity">
    <text evidence="2">Belongs to the patched family.</text>
</comment>
<keyword evidence="4 6" id="KW-1133">Transmembrane helix</keyword>
<dbReference type="OMA" id="THSNPIE"/>
<keyword evidence="5 6" id="KW-0472">Membrane</keyword>
<dbReference type="GO" id="GO:0016020">
    <property type="term" value="C:membrane"/>
    <property type="evidence" value="ECO:0000318"/>
    <property type="project" value="GO_Central"/>
</dbReference>
<gene>
    <name evidence="8" type="ORF">KFL_004810050</name>
</gene>
<organism evidence="8 9">
    <name type="scientific">Klebsormidium nitens</name>
    <name type="common">Green alga</name>
    <name type="synonym">Ulothrix nitens</name>
    <dbReference type="NCBI Taxonomy" id="105231"/>
    <lineage>
        <taxon>Eukaryota</taxon>
        <taxon>Viridiplantae</taxon>
        <taxon>Streptophyta</taxon>
        <taxon>Klebsormidiophyceae</taxon>
        <taxon>Klebsormidiales</taxon>
        <taxon>Klebsormidiaceae</taxon>
        <taxon>Klebsormidium</taxon>
    </lineage>
</organism>
<feature type="transmembrane region" description="Helical" evidence="6">
    <location>
        <begin position="321"/>
        <end position="341"/>
    </location>
</feature>
<dbReference type="AlphaFoldDB" id="A0A1Y1IG46"/>
<dbReference type="PANTHER" id="PTHR10796:SF92">
    <property type="entry name" value="PATCHED-RELATED, ISOFORM A"/>
    <property type="match status" value="1"/>
</dbReference>
<feature type="transmembrane region" description="Helical" evidence="6">
    <location>
        <begin position="844"/>
        <end position="867"/>
    </location>
</feature>